<dbReference type="PANTHER" id="PTHR43877">
    <property type="entry name" value="AMINOALKYLPHOSPHONATE N-ACETYLTRANSFERASE-RELATED-RELATED"/>
    <property type="match status" value="1"/>
</dbReference>
<dbReference type="SUPFAM" id="SSF55729">
    <property type="entry name" value="Acyl-CoA N-acyltransferases (Nat)"/>
    <property type="match status" value="1"/>
</dbReference>
<evidence type="ECO:0000256" key="1">
    <source>
        <dbReference type="ARBA" id="ARBA00022679"/>
    </source>
</evidence>
<keyword evidence="4" id="KW-1185">Reference proteome</keyword>
<dbReference type="Proteomes" id="UP000321408">
    <property type="component" value="Chromosome"/>
</dbReference>
<dbReference type="AlphaFoldDB" id="A0A5B9D5P1"/>
<dbReference type="Pfam" id="PF00583">
    <property type="entry name" value="Acetyltransf_1"/>
    <property type="match status" value="1"/>
</dbReference>
<accession>A0A5B9D5P1</accession>
<gene>
    <name evidence="3" type="ORF">DSAG12_00261</name>
</gene>
<dbReference type="GO" id="GO:0016747">
    <property type="term" value="F:acyltransferase activity, transferring groups other than amino-acyl groups"/>
    <property type="evidence" value="ECO:0007669"/>
    <property type="project" value="InterPro"/>
</dbReference>
<evidence type="ECO:0000313" key="3">
    <source>
        <dbReference type="EMBL" id="QEE14448.2"/>
    </source>
</evidence>
<sequence length="183" mass="21642">MLSMIRASFSLMDEIREIINSNYHMYEKILLIQEDHNEHFVNEQWAEQNFPIREFYLARDNGEYVGMASYQNLGNFAYIGYFYIKFGFHRKGYGRRIMQFLEMKAKSEQLNEIRLFVNDSADWAENAYKSMGFQEKSSNKTEILLMNQGILSKYYEEGQTLLVKTLSPLKPANLINNSFSMEE</sequence>
<dbReference type="KEGG" id="psyt:DSAG12_00261"/>
<proteinExistence type="predicted"/>
<dbReference type="PANTHER" id="PTHR43877:SF2">
    <property type="entry name" value="AMINOALKYLPHOSPHONATE N-ACETYLTRANSFERASE-RELATED"/>
    <property type="match status" value="1"/>
</dbReference>
<evidence type="ECO:0000256" key="2">
    <source>
        <dbReference type="ARBA" id="ARBA00023315"/>
    </source>
</evidence>
<dbReference type="Gene3D" id="3.40.630.30">
    <property type="match status" value="1"/>
</dbReference>
<name>A0A5B9D5P1_9ARCH</name>
<keyword evidence="1 3" id="KW-0808">Transferase</keyword>
<dbReference type="InterPro" id="IPR016181">
    <property type="entry name" value="Acyl_CoA_acyltransferase"/>
</dbReference>
<dbReference type="EMBL" id="CP042905">
    <property type="protein sequence ID" value="QEE14448.2"/>
    <property type="molecule type" value="Genomic_DNA"/>
</dbReference>
<organism evidence="3 4">
    <name type="scientific">Promethearchaeum syntrophicum</name>
    <dbReference type="NCBI Taxonomy" id="2594042"/>
    <lineage>
        <taxon>Archaea</taxon>
        <taxon>Promethearchaeati</taxon>
        <taxon>Promethearchaeota</taxon>
        <taxon>Promethearchaeia</taxon>
        <taxon>Promethearchaeales</taxon>
        <taxon>Promethearchaeaceae</taxon>
        <taxon>Promethearchaeum</taxon>
    </lineage>
</organism>
<keyword evidence="2 3" id="KW-0012">Acyltransferase</keyword>
<dbReference type="CDD" id="cd04301">
    <property type="entry name" value="NAT_SF"/>
    <property type="match status" value="1"/>
</dbReference>
<protein>
    <submittedName>
        <fullName evidence="3">GNAT family N-acetyltransferase</fullName>
        <ecNumber evidence="3">2.3.-.-</ecNumber>
    </submittedName>
</protein>
<dbReference type="EC" id="2.3.-.-" evidence="3"/>
<reference evidence="3 4" key="2">
    <citation type="journal article" date="2024" name="Int. J. Syst. Evol. Microbiol.">
        <title>Promethearchaeum syntrophicum gen. nov., sp. nov., an anaerobic, obligately syntrophic archaeon, the first isolate of the lineage 'Asgard' archaea, and proposal of the new archaeal phylum Promethearchaeota phyl. nov. and kingdom Promethearchaeati regn. nov.</title>
        <authorList>
            <person name="Imachi H."/>
            <person name="Nobu M.K."/>
            <person name="Kato S."/>
            <person name="Takaki Y."/>
            <person name="Miyazaki M."/>
            <person name="Miyata M."/>
            <person name="Ogawara M."/>
            <person name="Saito Y."/>
            <person name="Sakai S."/>
            <person name="Tahara Y.O."/>
            <person name="Takano Y."/>
            <person name="Tasumi E."/>
            <person name="Uematsu K."/>
            <person name="Yoshimura T."/>
            <person name="Itoh T."/>
            <person name="Ohkuma M."/>
            <person name="Takai K."/>
        </authorList>
    </citation>
    <scope>NUCLEOTIDE SEQUENCE [LARGE SCALE GENOMIC DNA]</scope>
    <source>
        <strain evidence="3 4">MK-D1</strain>
    </source>
</reference>
<dbReference type="PROSITE" id="PS51186">
    <property type="entry name" value="GNAT"/>
    <property type="match status" value="1"/>
</dbReference>
<dbReference type="InterPro" id="IPR050832">
    <property type="entry name" value="Bact_Acetyltransf"/>
</dbReference>
<evidence type="ECO:0000313" key="4">
    <source>
        <dbReference type="Proteomes" id="UP000321408"/>
    </source>
</evidence>
<reference evidence="3 4" key="1">
    <citation type="journal article" date="2020" name="Nature">
        <title>Isolation of an archaeon at the prokaryote-eukaryote interface.</title>
        <authorList>
            <person name="Imachi H."/>
            <person name="Nobu M.K."/>
            <person name="Nakahara N."/>
            <person name="Morono Y."/>
            <person name="Ogawara M."/>
            <person name="Takaki Y."/>
            <person name="Takano Y."/>
            <person name="Uematsu K."/>
            <person name="Ikuta T."/>
            <person name="Ito M."/>
            <person name="Matsui Y."/>
            <person name="Miyazaki M."/>
            <person name="Murata K."/>
            <person name="Saito Y."/>
            <person name="Sakai S."/>
            <person name="Song C."/>
            <person name="Tasumi E."/>
            <person name="Yamanaka Y."/>
            <person name="Yamaguchi T."/>
            <person name="Kamagata Y."/>
            <person name="Tamaki H."/>
            <person name="Takai K."/>
        </authorList>
    </citation>
    <scope>NUCLEOTIDE SEQUENCE [LARGE SCALE GENOMIC DNA]</scope>
    <source>
        <strain evidence="3 4">MK-D1</strain>
    </source>
</reference>
<dbReference type="InterPro" id="IPR000182">
    <property type="entry name" value="GNAT_dom"/>
</dbReference>